<reference evidence="2 3" key="1">
    <citation type="journal article" date="2018" name="Sci. Rep.">
        <title>Genomic signatures of local adaptation to the degree of environmental predictability in rotifers.</title>
        <authorList>
            <person name="Franch-Gras L."/>
            <person name="Hahn C."/>
            <person name="Garcia-Roger E.M."/>
            <person name="Carmona M.J."/>
            <person name="Serra M."/>
            <person name="Gomez A."/>
        </authorList>
    </citation>
    <scope>NUCLEOTIDE SEQUENCE [LARGE SCALE GENOMIC DNA]</scope>
    <source>
        <strain evidence="2">HYR1</strain>
    </source>
</reference>
<proteinExistence type="predicted"/>
<keyword evidence="1" id="KW-0812">Transmembrane</keyword>
<gene>
    <name evidence="2" type="ORF">BpHYR1_000635</name>
</gene>
<dbReference type="EMBL" id="REGN01003876">
    <property type="protein sequence ID" value="RNA20328.1"/>
    <property type="molecule type" value="Genomic_DNA"/>
</dbReference>
<keyword evidence="3" id="KW-1185">Reference proteome</keyword>
<organism evidence="2 3">
    <name type="scientific">Brachionus plicatilis</name>
    <name type="common">Marine rotifer</name>
    <name type="synonym">Brachionus muelleri</name>
    <dbReference type="NCBI Taxonomy" id="10195"/>
    <lineage>
        <taxon>Eukaryota</taxon>
        <taxon>Metazoa</taxon>
        <taxon>Spiralia</taxon>
        <taxon>Gnathifera</taxon>
        <taxon>Rotifera</taxon>
        <taxon>Eurotatoria</taxon>
        <taxon>Monogononta</taxon>
        <taxon>Pseudotrocha</taxon>
        <taxon>Ploima</taxon>
        <taxon>Brachionidae</taxon>
        <taxon>Brachionus</taxon>
    </lineage>
</organism>
<dbReference type="Proteomes" id="UP000276133">
    <property type="component" value="Unassembled WGS sequence"/>
</dbReference>
<evidence type="ECO:0000313" key="3">
    <source>
        <dbReference type="Proteomes" id="UP000276133"/>
    </source>
</evidence>
<feature type="transmembrane region" description="Helical" evidence="1">
    <location>
        <begin position="6"/>
        <end position="23"/>
    </location>
</feature>
<protein>
    <submittedName>
        <fullName evidence="2">Uncharacterized protein</fullName>
    </submittedName>
</protein>
<accession>A0A3M7RAP9</accession>
<evidence type="ECO:0000313" key="2">
    <source>
        <dbReference type="EMBL" id="RNA20328.1"/>
    </source>
</evidence>
<dbReference type="AlphaFoldDB" id="A0A3M7RAP9"/>
<comment type="caution">
    <text evidence="2">The sequence shown here is derived from an EMBL/GenBank/DDBJ whole genome shotgun (WGS) entry which is preliminary data.</text>
</comment>
<keyword evidence="1" id="KW-0472">Membrane</keyword>
<evidence type="ECO:0000256" key="1">
    <source>
        <dbReference type="SAM" id="Phobius"/>
    </source>
</evidence>
<sequence length="93" mass="10955">MSIDVNFFVFKVIIFLKIIIIIIRDLRLCIIRITKNFDGKKNFSKKIKVLEQQAKEVPKRVEKPLRKIPKISKLTLQPILDKTTKLGGNFYIR</sequence>
<keyword evidence="1" id="KW-1133">Transmembrane helix</keyword>
<name>A0A3M7RAP9_BRAPC</name>